<dbReference type="Pfam" id="PF00581">
    <property type="entry name" value="Rhodanese"/>
    <property type="match status" value="1"/>
</dbReference>
<keyword evidence="4" id="KW-1185">Reference proteome</keyword>
<gene>
    <name evidence="3" type="ORF">O1G22_39250</name>
</gene>
<feature type="domain" description="Rhodanese" evidence="2">
    <location>
        <begin position="41"/>
        <end position="130"/>
    </location>
</feature>
<dbReference type="InterPro" id="IPR050229">
    <property type="entry name" value="GlpE_sulfurtransferase"/>
</dbReference>
<accession>A0ABY7PCW9</accession>
<dbReference type="PANTHER" id="PTHR43031">
    <property type="entry name" value="FAD-DEPENDENT OXIDOREDUCTASE"/>
    <property type="match status" value="1"/>
</dbReference>
<dbReference type="CDD" id="cd00158">
    <property type="entry name" value="RHOD"/>
    <property type="match status" value="1"/>
</dbReference>
<name>A0ABY7PCW9_9ACTN</name>
<dbReference type="InterPro" id="IPR036873">
    <property type="entry name" value="Rhodanese-like_dom_sf"/>
</dbReference>
<organism evidence="3 4">
    <name type="scientific">Streptomyces camelliae</name>
    <dbReference type="NCBI Taxonomy" id="3004093"/>
    <lineage>
        <taxon>Bacteria</taxon>
        <taxon>Bacillati</taxon>
        <taxon>Actinomycetota</taxon>
        <taxon>Actinomycetes</taxon>
        <taxon>Kitasatosporales</taxon>
        <taxon>Streptomycetaceae</taxon>
        <taxon>Streptomyces</taxon>
    </lineage>
</organism>
<evidence type="ECO:0000313" key="4">
    <source>
        <dbReference type="Proteomes" id="UP001212326"/>
    </source>
</evidence>
<dbReference type="PANTHER" id="PTHR43031:SF1">
    <property type="entry name" value="PYRIDINE NUCLEOTIDE-DISULPHIDE OXIDOREDUCTASE"/>
    <property type="match status" value="1"/>
</dbReference>
<dbReference type="InterPro" id="IPR001763">
    <property type="entry name" value="Rhodanese-like_dom"/>
</dbReference>
<evidence type="ECO:0000259" key="2">
    <source>
        <dbReference type="PROSITE" id="PS50206"/>
    </source>
</evidence>
<evidence type="ECO:0000256" key="1">
    <source>
        <dbReference type="SAM" id="MobiDB-lite"/>
    </source>
</evidence>
<dbReference type="RefSeq" id="WP_270085668.1">
    <property type="nucleotide sequence ID" value="NZ_CP115300.1"/>
</dbReference>
<evidence type="ECO:0000313" key="3">
    <source>
        <dbReference type="EMBL" id="WBO68431.1"/>
    </source>
</evidence>
<dbReference type="EMBL" id="CP115300">
    <property type="protein sequence ID" value="WBO68431.1"/>
    <property type="molecule type" value="Genomic_DNA"/>
</dbReference>
<feature type="region of interest" description="Disordered" evidence="1">
    <location>
        <begin position="1"/>
        <end position="39"/>
    </location>
</feature>
<dbReference type="Gene3D" id="3.40.250.10">
    <property type="entry name" value="Rhodanese-like domain"/>
    <property type="match status" value="1"/>
</dbReference>
<dbReference type="SMART" id="SM00450">
    <property type="entry name" value="RHOD"/>
    <property type="match status" value="1"/>
</dbReference>
<protein>
    <submittedName>
        <fullName evidence="3">Rhodanese-like domain-containing protein</fullName>
    </submittedName>
</protein>
<dbReference type="PROSITE" id="PS50206">
    <property type="entry name" value="RHODANESE_3"/>
    <property type="match status" value="1"/>
</dbReference>
<proteinExistence type="predicted"/>
<sequence length="139" mass="13965">MTRHVGGGRAGRRGRRRVTTPEAAARTGHGPVSGTRQITGGGEAAVLLDVRQADEWPAGHAPGAVRLPLPASAAGAGLPPAAGVRPVVVICRSGRRPQQAVELLRARGVEAVDVVGGMRAWADAELPVVGPAGASGIVA</sequence>
<reference evidence="3 4" key="1">
    <citation type="submission" date="2022-12" db="EMBL/GenBank/DDBJ databases">
        <authorList>
            <person name="Mo P."/>
        </authorList>
    </citation>
    <scope>NUCLEOTIDE SEQUENCE [LARGE SCALE GENOMIC DNA]</scope>
    <source>
        <strain evidence="3 4">HUAS 2-6</strain>
    </source>
</reference>
<dbReference type="SUPFAM" id="SSF52821">
    <property type="entry name" value="Rhodanese/Cell cycle control phosphatase"/>
    <property type="match status" value="1"/>
</dbReference>
<dbReference type="Proteomes" id="UP001212326">
    <property type="component" value="Chromosome"/>
</dbReference>